<keyword evidence="2 7" id="KW-0812">Transmembrane</keyword>
<dbReference type="EC" id="4.2.2.29" evidence="7"/>
<dbReference type="PANTHER" id="PTHR30518:SF2">
    <property type="entry name" value="ENDOLYTIC MUREIN TRANSGLYCOSYLASE"/>
    <property type="match status" value="1"/>
</dbReference>
<comment type="caution">
    <text evidence="8">The sequence shown here is derived from an EMBL/GenBank/DDBJ whole genome shotgun (WGS) entry which is preliminary data.</text>
</comment>
<keyword evidence="4 7" id="KW-0472">Membrane</keyword>
<dbReference type="GO" id="GO:0005886">
    <property type="term" value="C:plasma membrane"/>
    <property type="evidence" value="ECO:0007669"/>
    <property type="project" value="UniProtKB-SubCell"/>
</dbReference>
<dbReference type="Proteomes" id="UP000253319">
    <property type="component" value="Unassembled WGS sequence"/>
</dbReference>
<evidence type="ECO:0000313" key="8">
    <source>
        <dbReference type="EMBL" id="RBA29231.1"/>
    </source>
</evidence>
<keyword evidence="3 7" id="KW-1133">Transmembrane helix</keyword>
<comment type="function">
    <text evidence="7">Functions as a peptidoglycan terminase that cleaves nascent peptidoglycan strands endolytically to terminate their elongation.</text>
</comment>
<proteinExistence type="inferred from homology"/>
<keyword evidence="6 7" id="KW-0961">Cell wall biogenesis/degradation</keyword>
<feature type="site" description="Important for catalytic activity" evidence="7">
    <location>
        <position position="213"/>
    </location>
</feature>
<dbReference type="GO" id="GO:0009252">
    <property type="term" value="P:peptidoglycan biosynthetic process"/>
    <property type="evidence" value="ECO:0007669"/>
    <property type="project" value="UniProtKB-UniRule"/>
</dbReference>
<evidence type="ECO:0000256" key="2">
    <source>
        <dbReference type="ARBA" id="ARBA00022692"/>
    </source>
</evidence>
<feature type="transmembrane region" description="Helical" evidence="7">
    <location>
        <begin position="7"/>
        <end position="27"/>
    </location>
</feature>
<keyword evidence="1 7" id="KW-1003">Cell membrane</keyword>
<sequence length="344" mass="38616">MNAKKIFTLVAVSGVFVALAISAYLYYMAFTANTSFSQNEVYVYIPTDATYEMVLEEVKPFVTDIDKFDFVAQKRNYTPKPGKYLLKKGSNSFALVRAMYANIPVKVAFNNQETINDLAVRLSAQLEPSVASFETAFTDSTFLANNNLNKEAALALFIPNTYEFYWNTSAQKVADKLAKEYQKFWNHERLAKAEAKGLTPVQVAILAAIVHKETAKVSERPTVAGVYLNRLATGMPLQADPTVIFAIKKESGNFDQIIKRVFYNDLKINSPYNTYLNTGLPPGLIAMPDISAIDAVLNAPKHDYLYFCASPERPGYHEFAANYAQHQINAKKYSEWVNKLGIER</sequence>
<evidence type="ECO:0000256" key="4">
    <source>
        <dbReference type="ARBA" id="ARBA00023136"/>
    </source>
</evidence>
<evidence type="ECO:0000256" key="5">
    <source>
        <dbReference type="ARBA" id="ARBA00023239"/>
    </source>
</evidence>
<comment type="catalytic activity">
    <reaction evidence="7">
        <text>a peptidoglycan chain = a peptidoglycan chain with N-acetyl-1,6-anhydromuramyl-[peptide] at the reducing end + a peptidoglycan chain with N-acetylglucosamine at the non-reducing end.</text>
        <dbReference type="EC" id="4.2.2.29"/>
    </reaction>
</comment>
<dbReference type="PANTHER" id="PTHR30518">
    <property type="entry name" value="ENDOLYTIC MUREIN TRANSGLYCOSYLASE"/>
    <property type="match status" value="1"/>
</dbReference>
<dbReference type="Gene3D" id="3.30.160.60">
    <property type="entry name" value="Classic Zinc Finger"/>
    <property type="match status" value="1"/>
</dbReference>
<evidence type="ECO:0000256" key="1">
    <source>
        <dbReference type="ARBA" id="ARBA00022475"/>
    </source>
</evidence>
<dbReference type="GO" id="GO:0071555">
    <property type="term" value="P:cell wall organization"/>
    <property type="evidence" value="ECO:0007669"/>
    <property type="project" value="UniProtKB-KW"/>
</dbReference>
<name>A0A365P3U6_9FLAO</name>
<dbReference type="EMBL" id="QLST01000003">
    <property type="protein sequence ID" value="RBA29231.1"/>
    <property type="molecule type" value="Genomic_DNA"/>
</dbReference>
<comment type="subcellular location">
    <subcellularLocation>
        <location evidence="7">Cell membrane</location>
        <topology evidence="7">Single-pass membrane protein</topology>
    </subcellularLocation>
</comment>
<evidence type="ECO:0000256" key="3">
    <source>
        <dbReference type="ARBA" id="ARBA00022989"/>
    </source>
</evidence>
<dbReference type="GO" id="GO:0008932">
    <property type="term" value="F:lytic endotransglycosylase activity"/>
    <property type="evidence" value="ECO:0007669"/>
    <property type="project" value="UniProtKB-UniRule"/>
</dbReference>
<accession>A0A365P3U6</accession>
<dbReference type="NCBIfam" id="TIGR00247">
    <property type="entry name" value="endolytic transglycosylase MltG"/>
    <property type="match status" value="1"/>
</dbReference>
<dbReference type="CDD" id="cd08010">
    <property type="entry name" value="MltG_like"/>
    <property type="match status" value="1"/>
</dbReference>
<keyword evidence="9" id="KW-1185">Reference proteome</keyword>
<dbReference type="RefSeq" id="WP_113988200.1">
    <property type="nucleotide sequence ID" value="NZ_QLST01000003.1"/>
</dbReference>
<dbReference type="HAMAP" id="MF_02065">
    <property type="entry name" value="MltG"/>
    <property type="match status" value="1"/>
</dbReference>
<evidence type="ECO:0000256" key="6">
    <source>
        <dbReference type="ARBA" id="ARBA00023316"/>
    </source>
</evidence>
<protein>
    <recommendedName>
        <fullName evidence="7">Endolytic murein transglycosylase</fullName>
        <ecNumber evidence="7">4.2.2.29</ecNumber>
    </recommendedName>
    <alternativeName>
        <fullName evidence="7">Peptidoglycan lytic transglycosylase</fullName>
    </alternativeName>
    <alternativeName>
        <fullName evidence="7">Peptidoglycan polymerization terminase</fullName>
    </alternativeName>
</protein>
<reference evidence="8 9" key="1">
    <citation type="submission" date="2018-06" db="EMBL/GenBank/DDBJ databases">
        <title>Flavobacterium tibetense sp. nov., isolated from a wetland YonghuCo on Tibetan Plateau.</title>
        <authorList>
            <person name="Xing P."/>
            <person name="Phurbu D."/>
            <person name="Lu H."/>
        </authorList>
    </citation>
    <scope>NUCLEOTIDE SEQUENCE [LARGE SCALE GENOMIC DNA]</scope>
    <source>
        <strain evidence="8 9">YH5</strain>
    </source>
</reference>
<evidence type="ECO:0000313" key="9">
    <source>
        <dbReference type="Proteomes" id="UP000253319"/>
    </source>
</evidence>
<organism evidence="8 9">
    <name type="scientific">Flavobacterium tibetense</name>
    <dbReference type="NCBI Taxonomy" id="2233533"/>
    <lineage>
        <taxon>Bacteria</taxon>
        <taxon>Pseudomonadati</taxon>
        <taxon>Bacteroidota</taxon>
        <taxon>Flavobacteriia</taxon>
        <taxon>Flavobacteriales</taxon>
        <taxon>Flavobacteriaceae</taxon>
        <taxon>Flavobacterium</taxon>
    </lineage>
</organism>
<comment type="similarity">
    <text evidence="7">Belongs to the transglycosylase MltG family.</text>
</comment>
<evidence type="ECO:0000256" key="7">
    <source>
        <dbReference type="HAMAP-Rule" id="MF_02065"/>
    </source>
</evidence>
<gene>
    <name evidence="7 8" type="primary">mltG</name>
    <name evidence="8" type="ORF">DPN68_03470</name>
</gene>
<dbReference type="Pfam" id="PF02618">
    <property type="entry name" value="YceG"/>
    <property type="match status" value="1"/>
</dbReference>
<keyword evidence="5 7" id="KW-0456">Lyase</keyword>
<dbReference type="OrthoDB" id="9814591at2"/>
<dbReference type="InterPro" id="IPR003770">
    <property type="entry name" value="MLTG-like"/>
</dbReference>
<dbReference type="AlphaFoldDB" id="A0A365P3U6"/>